<protein>
    <recommendedName>
        <fullName evidence="1">STAS domain-containing protein</fullName>
    </recommendedName>
</protein>
<sequence length="58" mass="6104">SSAGLRVVLGAAKEMKRRDGKFVLCALNAYVKEVFEVSGFGAIISIADSVESGINEIS</sequence>
<dbReference type="GO" id="GO:0043856">
    <property type="term" value="F:anti-sigma factor antagonist activity"/>
    <property type="evidence" value="ECO:0007669"/>
    <property type="project" value="TreeGrafter"/>
</dbReference>
<comment type="caution">
    <text evidence="2">The sequence shown here is derived from an EMBL/GenBank/DDBJ whole genome shotgun (WGS) entry which is preliminary data.</text>
</comment>
<evidence type="ECO:0000313" key="2">
    <source>
        <dbReference type="EMBL" id="GAI79189.1"/>
    </source>
</evidence>
<dbReference type="InterPro" id="IPR036513">
    <property type="entry name" value="STAS_dom_sf"/>
</dbReference>
<accession>X1TGM4</accession>
<dbReference type="CDD" id="cd07043">
    <property type="entry name" value="STAS_anti-anti-sigma_factors"/>
    <property type="match status" value="1"/>
</dbReference>
<dbReference type="Pfam" id="PF01740">
    <property type="entry name" value="STAS"/>
    <property type="match status" value="1"/>
</dbReference>
<feature type="non-terminal residue" evidence="2">
    <location>
        <position position="1"/>
    </location>
</feature>
<dbReference type="EMBL" id="BARW01009336">
    <property type="protein sequence ID" value="GAI79189.1"/>
    <property type="molecule type" value="Genomic_DNA"/>
</dbReference>
<dbReference type="InterPro" id="IPR002645">
    <property type="entry name" value="STAS_dom"/>
</dbReference>
<dbReference type="PANTHER" id="PTHR33495">
    <property type="entry name" value="ANTI-SIGMA FACTOR ANTAGONIST TM_1081-RELATED-RELATED"/>
    <property type="match status" value="1"/>
</dbReference>
<reference evidence="2" key="1">
    <citation type="journal article" date="2014" name="Front. Microbiol.">
        <title>High frequency of phylogenetically diverse reductive dehalogenase-homologous genes in deep subseafloor sedimentary metagenomes.</title>
        <authorList>
            <person name="Kawai M."/>
            <person name="Futagami T."/>
            <person name="Toyoda A."/>
            <person name="Takaki Y."/>
            <person name="Nishi S."/>
            <person name="Hori S."/>
            <person name="Arai W."/>
            <person name="Tsubouchi T."/>
            <person name="Morono Y."/>
            <person name="Uchiyama I."/>
            <person name="Ito T."/>
            <person name="Fujiyama A."/>
            <person name="Inagaki F."/>
            <person name="Takami H."/>
        </authorList>
    </citation>
    <scope>NUCLEOTIDE SEQUENCE</scope>
    <source>
        <strain evidence="2">Expedition CK06-06</strain>
    </source>
</reference>
<dbReference type="Gene3D" id="3.30.750.24">
    <property type="entry name" value="STAS domain"/>
    <property type="match status" value="1"/>
</dbReference>
<gene>
    <name evidence="2" type="ORF">S12H4_18810</name>
</gene>
<dbReference type="AlphaFoldDB" id="X1TGM4"/>
<organism evidence="2">
    <name type="scientific">marine sediment metagenome</name>
    <dbReference type="NCBI Taxonomy" id="412755"/>
    <lineage>
        <taxon>unclassified sequences</taxon>
        <taxon>metagenomes</taxon>
        <taxon>ecological metagenomes</taxon>
    </lineage>
</organism>
<feature type="domain" description="STAS" evidence="1">
    <location>
        <begin position="1"/>
        <end position="57"/>
    </location>
</feature>
<name>X1TGM4_9ZZZZ</name>
<dbReference type="SUPFAM" id="SSF52091">
    <property type="entry name" value="SpoIIaa-like"/>
    <property type="match status" value="1"/>
</dbReference>
<dbReference type="PROSITE" id="PS50801">
    <property type="entry name" value="STAS"/>
    <property type="match status" value="1"/>
</dbReference>
<proteinExistence type="predicted"/>
<evidence type="ECO:0000259" key="1">
    <source>
        <dbReference type="PROSITE" id="PS50801"/>
    </source>
</evidence>